<dbReference type="PROSITE" id="PS50287">
    <property type="entry name" value="SRCR_2"/>
    <property type="match status" value="1"/>
</dbReference>
<evidence type="ECO:0000256" key="3">
    <source>
        <dbReference type="ARBA" id="ARBA00022729"/>
    </source>
</evidence>
<dbReference type="InterPro" id="IPR001190">
    <property type="entry name" value="SRCR"/>
</dbReference>
<protein>
    <submittedName>
        <fullName evidence="14">DgyrCDS12364</fullName>
    </submittedName>
</protein>
<feature type="compositionally biased region" description="Polar residues" evidence="10">
    <location>
        <begin position="276"/>
        <end position="287"/>
    </location>
</feature>
<evidence type="ECO:0000256" key="12">
    <source>
        <dbReference type="SAM" id="SignalP"/>
    </source>
</evidence>
<evidence type="ECO:0000256" key="10">
    <source>
        <dbReference type="SAM" id="MobiDB-lite"/>
    </source>
</evidence>
<name>A0A7I8W842_9ANNE</name>
<accession>A0A7I8W842</accession>
<keyword evidence="3 12" id="KW-0732">Signal</keyword>
<evidence type="ECO:0000313" key="14">
    <source>
        <dbReference type="EMBL" id="CAD5124061.1"/>
    </source>
</evidence>
<dbReference type="Proteomes" id="UP000549394">
    <property type="component" value="Unassembled WGS sequence"/>
</dbReference>
<dbReference type="SUPFAM" id="SSF56487">
    <property type="entry name" value="SRCR-like"/>
    <property type="match status" value="1"/>
</dbReference>
<feature type="disulfide bond" evidence="9">
    <location>
        <begin position="65"/>
        <end position="126"/>
    </location>
</feature>
<dbReference type="Pfam" id="PF00530">
    <property type="entry name" value="SRCR"/>
    <property type="match status" value="1"/>
</dbReference>
<evidence type="ECO:0000256" key="9">
    <source>
        <dbReference type="PROSITE-ProRule" id="PRU00196"/>
    </source>
</evidence>
<evidence type="ECO:0000259" key="13">
    <source>
        <dbReference type="PROSITE" id="PS50287"/>
    </source>
</evidence>
<feature type="signal peptide" evidence="12">
    <location>
        <begin position="1"/>
        <end position="21"/>
    </location>
</feature>
<evidence type="ECO:0000313" key="15">
    <source>
        <dbReference type="Proteomes" id="UP000549394"/>
    </source>
</evidence>
<keyword evidence="6 11" id="KW-0472">Membrane</keyword>
<dbReference type="InterPro" id="IPR036772">
    <property type="entry name" value="SRCR-like_dom_sf"/>
</dbReference>
<dbReference type="FunFam" id="3.10.250.10:FF:000016">
    <property type="entry name" value="Scavenger receptor cysteine-rich protein type 12"/>
    <property type="match status" value="1"/>
</dbReference>
<evidence type="ECO:0000256" key="7">
    <source>
        <dbReference type="ARBA" id="ARBA00023157"/>
    </source>
</evidence>
<evidence type="ECO:0000256" key="6">
    <source>
        <dbReference type="ARBA" id="ARBA00023136"/>
    </source>
</evidence>
<comment type="subcellular location">
    <subcellularLocation>
        <location evidence="1">Membrane</location>
        <topology evidence="1">Single-pass membrane protein</topology>
    </subcellularLocation>
</comment>
<keyword evidence="15" id="KW-1185">Reference proteome</keyword>
<dbReference type="EMBL" id="CAJFCJ010000020">
    <property type="protein sequence ID" value="CAD5124061.1"/>
    <property type="molecule type" value="Genomic_DNA"/>
</dbReference>
<keyword evidence="7 9" id="KW-1015">Disulfide bond</keyword>
<feature type="region of interest" description="Disordered" evidence="10">
    <location>
        <begin position="241"/>
        <end position="287"/>
    </location>
</feature>
<dbReference type="AlphaFoldDB" id="A0A7I8W842"/>
<dbReference type="Gene3D" id="3.10.250.10">
    <property type="entry name" value="SRCR-like domain"/>
    <property type="match status" value="1"/>
</dbReference>
<evidence type="ECO:0000256" key="2">
    <source>
        <dbReference type="ARBA" id="ARBA00022692"/>
    </source>
</evidence>
<keyword evidence="2 11" id="KW-0812">Transmembrane</keyword>
<gene>
    <name evidence="14" type="ORF">DGYR_LOCUS11660</name>
</gene>
<dbReference type="SMART" id="SM00202">
    <property type="entry name" value="SR"/>
    <property type="match status" value="1"/>
</dbReference>
<dbReference type="PRINTS" id="PR00258">
    <property type="entry name" value="SPERACTRCPTR"/>
</dbReference>
<feature type="chain" id="PRO_5029736005" evidence="12">
    <location>
        <begin position="22"/>
        <end position="287"/>
    </location>
</feature>
<keyword evidence="4" id="KW-0677">Repeat</keyword>
<feature type="disulfide bond" evidence="9">
    <location>
        <begin position="93"/>
        <end position="103"/>
    </location>
</feature>
<feature type="transmembrane region" description="Helical" evidence="11">
    <location>
        <begin position="165"/>
        <end position="191"/>
    </location>
</feature>
<proteinExistence type="predicted"/>
<sequence>MNIALILIILRICHLFSSINAAKEGDIRLMGDSSHAGRLEYYYDSAWGTVCHSGSDMGLIYKIVCLQLGFSEGASLKDIKPGTGKIWLEHVQCEVNVTKLSNCKLRYHDEKSSWKCDHSDDVGVICNNSAPSTVKSSTVQTTKTKFTFFPPTSTKVPEASSFSPIILSLIVVLSIFICAFGMGISFFFWNYRKEQRIRQRQEERRQRRIEVLPSSQQIAQLPNGSPPMFVMQPNYTINQPIRLNSLNQPPPYDNESVKPPDYNQVTESKSPPPYTPTVTDQMPNVYN</sequence>
<organism evidence="14 15">
    <name type="scientific">Dimorphilus gyrociliatus</name>
    <dbReference type="NCBI Taxonomy" id="2664684"/>
    <lineage>
        <taxon>Eukaryota</taxon>
        <taxon>Metazoa</taxon>
        <taxon>Spiralia</taxon>
        <taxon>Lophotrochozoa</taxon>
        <taxon>Annelida</taxon>
        <taxon>Polychaeta</taxon>
        <taxon>Polychaeta incertae sedis</taxon>
        <taxon>Dinophilidae</taxon>
        <taxon>Dimorphilus</taxon>
    </lineage>
</organism>
<dbReference type="PANTHER" id="PTHR48071">
    <property type="entry name" value="SRCR DOMAIN-CONTAINING PROTEIN"/>
    <property type="match status" value="1"/>
</dbReference>
<reference evidence="14 15" key="1">
    <citation type="submission" date="2020-08" db="EMBL/GenBank/DDBJ databases">
        <authorList>
            <person name="Hejnol A."/>
        </authorList>
    </citation>
    <scope>NUCLEOTIDE SEQUENCE [LARGE SCALE GENOMIC DNA]</scope>
</reference>
<comment type="caution">
    <text evidence="9">Lacks conserved residue(s) required for the propagation of feature annotation.</text>
</comment>
<feature type="domain" description="SRCR" evidence="13">
    <location>
        <begin position="27"/>
        <end position="127"/>
    </location>
</feature>
<dbReference type="PANTHER" id="PTHR48071:SF18">
    <property type="entry name" value="DELETED IN MALIGNANT BRAIN TUMORS 1 PROTEIN-RELATED"/>
    <property type="match status" value="1"/>
</dbReference>
<evidence type="ECO:0000256" key="5">
    <source>
        <dbReference type="ARBA" id="ARBA00022989"/>
    </source>
</evidence>
<evidence type="ECO:0000256" key="4">
    <source>
        <dbReference type="ARBA" id="ARBA00022737"/>
    </source>
</evidence>
<dbReference type="GO" id="GO:0016020">
    <property type="term" value="C:membrane"/>
    <property type="evidence" value="ECO:0007669"/>
    <property type="project" value="UniProtKB-SubCell"/>
</dbReference>
<dbReference type="OrthoDB" id="10066015at2759"/>
<comment type="caution">
    <text evidence="14">The sequence shown here is derived from an EMBL/GenBank/DDBJ whole genome shotgun (WGS) entry which is preliminary data.</text>
</comment>
<evidence type="ECO:0000256" key="11">
    <source>
        <dbReference type="SAM" id="Phobius"/>
    </source>
</evidence>
<keyword evidence="5 11" id="KW-1133">Transmembrane helix</keyword>
<evidence type="ECO:0000256" key="1">
    <source>
        <dbReference type="ARBA" id="ARBA00004167"/>
    </source>
</evidence>
<keyword evidence="8" id="KW-0325">Glycoprotein</keyword>
<evidence type="ECO:0000256" key="8">
    <source>
        <dbReference type="ARBA" id="ARBA00023180"/>
    </source>
</evidence>